<comment type="function">
    <text evidence="9">Catalyzes the formation of dTDP-glucose, from dTTP and glucose 1-phosphate, as well as its pyrophosphorolysis.</text>
</comment>
<comment type="cofactor">
    <cofactor evidence="1">
        <name>Mg(2+)</name>
        <dbReference type="ChEBI" id="CHEBI:18420"/>
    </cofactor>
</comment>
<evidence type="ECO:0000313" key="11">
    <source>
        <dbReference type="EMBL" id="GGA82661.1"/>
    </source>
</evidence>
<dbReference type="PANTHER" id="PTHR43532:SF1">
    <property type="entry name" value="GLUCOSE-1-PHOSPHATE THYMIDYLYLTRANSFERASE 1"/>
    <property type="match status" value="1"/>
</dbReference>
<dbReference type="RefSeq" id="WP_188722972.1">
    <property type="nucleotide sequence ID" value="NZ_BMIF01000029.1"/>
</dbReference>
<sequence length="293" mass="32378">MKGIILAGGSGTRLYPLTFAVSKQLLPIYDKPMIYYPLSVLMLAGIREILIISTPHDLALFQRLLGDGSAFGVDFSYAEQPHPNGLAEAFIIGKAFIGNSRVAMILGDNIFFGDGLSAVCAEARRRSSGGTVFAYRVDDPQRYGVVSFHRETGKASAIEEKPKKPQSHWAVTGLYFYDNQVVDIASSIKPSTRGELEITSINNTYLERGELNVQKLGRGFAWLDTGTQDSLHEASSFVRTIERRQGIKIACPEEIGLEKGWITPDAVLERAAGLGKTEYAGYLRRRVEELRDR</sequence>
<dbReference type="InterPro" id="IPR005907">
    <property type="entry name" value="G1P_thy_trans_s"/>
</dbReference>
<dbReference type="Pfam" id="PF00483">
    <property type="entry name" value="NTP_transferase"/>
    <property type="match status" value="1"/>
</dbReference>
<proteinExistence type="inferred from homology"/>
<dbReference type="GO" id="GO:0046872">
    <property type="term" value="F:metal ion binding"/>
    <property type="evidence" value="ECO:0007669"/>
    <property type="project" value="UniProtKB-KW"/>
</dbReference>
<organism evidence="11 12">
    <name type="scientific">Nitratireductor aestuarii</name>
    <dbReference type="NCBI Taxonomy" id="1735103"/>
    <lineage>
        <taxon>Bacteria</taxon>
        <taxon>Pseudomonadati</taxon>
        <taxon>Pseudomonadota</taxon>
        <taxon>Alphaproteobacteria</taxon>
        <taxon>Hyphomicrobiales</taxon>
        <taxon>Phyllobacteriaceae</taxon>
        <taxon>Nitratireductor</taxon>
    </lineage>
</organism>
<evidence type="ECO:0000256" key="8">
    <source>
        <dbReference type="ARBA" id="ARBA00049336"/>
    </source>
</evidence>
<evidence type="ECO:0000313" key="12">
    <source>
        <dbReference type="Proteomes" id="UP000636264"/>
    </source>
</evidence>
<gene>
    <name evidence="11" type="ORF">GCM10011385_41110</name>
</gene>
<evidence type="ECO:0000256" key="6">
    <source>
        <dbReference type="ARBA" id="ARBA00022723"/>
    </source>
</evidence>
<reference evidence="11" key="1">
    <citation type="journal article" date="2014" name="Int. J. Syst. Evol. Microbiol.">
        <title>Complete genome sequence of Corynebacterium casei LMG S-19264T (=DSM 44701T), isolated from a smear-ripened cheese.</title>
        <authorList>
            <consortium name="US DOE Joint Genome Institute (JGI-PGF)"/>
            <person name="Walter F."/>
            <person name="Albersmeier A."/>
            <person name="Kalinowski J."/>
            <person name="Ruckert C."/>
        </authorList>
    </citation>
    <scope>NUCLEOTIDE SEQUENCE</scope>
    <source>
        <strain evidence="11">CGMCC 1.15320</strain>
    </source>
</reference>
<protein>
    <recommendedName>
        <fullName evidence="3 9">Glucose-1-phosphate thymidylyltransferase</fullName>
        <ecNumber evidence="3 9">2.7.7.24</ecNumber>
    </recommendedName>
</protein>
<keyword evidence="6 9" id="KW-0479">Metal-binding</keyword>
<dbReference type="AlphaFoldDB" id="A0A916S479"/>
<dbReference type="Proteomes" id="UP000636264">
    <property type="component" value="Unassembled WGS sequence"/>
</dbReference>
<dbReference type="CDD" id="cd02538">
    <property type="entry name" value="G1P_TT_short"/>
    <property type="match status" value="1"/>
</dbReference>
<comment type="catalytic activity">
    <reaction evidence="8 9">
        <text>dTTP + alpha-D-glucose 1-phosphate + H(+) = dTDP-alpha-D-glucose + diphosphate</text>
        <dbReference type="Rhea" id="RHEA:15225"/>
        <dbReference type="ChEBI" id="CHEBI:15378"/>
        <dbReference type="ChEBI" id="CHEBI:33019"/>
        <dbReference type="ChEBI" id="CHEBI:37568"/>
        <dbReference type="ChEBI" id="CHEBI:57477"/>
        <dbReference type="ChEBI" id="CHEBI:58601"/>
        <dbReference type="EC" id="2.7.7.24"/>
    </reaction>
</comment>
<evidence type="ECO:0000256" key="3">
    <source>
        <dbReference type="ARBA" id="ARBA00012461"/>
    </source>
</evidence>
<evidence type="ECO:0000256" key="4">
    <source>
        <dbReference type="ARBA" id="ARBA00022679"/>
    </source>
</evidence>
<comment type="similarity">
    <text evidence="2 9">Belongs to the glucose-1-phosphate thymidylyltransferase family.</text>
</comment>
<dbReference type="FunFam" id="3.90.550.10:FF:000023">
    <property type="entry name" value="Glucose-1-phosphate thymidylyltransferase"/>
    <property type="match status" value="1"/>
</dbReference>
<evidence type="ECO:0000256" key="2">
    <source>
        <dbReference type="ARBA" id="ARBA00010480"/>
    </source>
</evidence>
<dbReference type="EC" id="2.7.7.24" evidence="3 9"/>
<evidence type="ECO:0000256" key="7">
    <source>
        <dbReference type="ARBA" id="ARBA00022842"/>
    </source>
</evidence>
<dbReference type="GO" id="GO:0008879">
    <property type="term" value="F:glucose-1-phosphate thymidylyltransferase activity"/>
    <property type="evidence" value="ECO:0007669"/>
    <property type="project" value="UniProtKB-EC"/>
</dbReference>
<dbReference type="Gene3D" id="3.90.550.10">
    <property type="entry name" value="Spore Coat Polysaccharide Biosynthesis Protein SpsA, Chain A"/>
    <property type="match status" value="1"/>
</dbReference>
<dbReference type="NCBIfam" id="TIGR01207">
    <property type="entry name" value="rmlA"/>
    <property type="match status" value="1"/>
</dbReference>
<keyword evidence="4 9" id="KW-0808">Transferase</keyword>
<dbReference type="PANTHER" id="PTHR43532">
    <property type="entry name" value="GLUCOSE-1-PHOSPHATE THYMIDYLYLTRANSFERASE"/>
    <property type="match status" value="1"/>
</dbReference>
<feature type="domain" description="Nucleotidyl transferase" evidence="10">
    <location>
        <begin position="2"/>
        <end position="239"/>
    </location>
</feature>
<comment type="caution">
    <text evidence="11">The sequence shown here is derived from an EMBL/GenBank/DDBJ whole genome shotgun (WGS) entry which is preliminary data.</text>
</comment>
<name>A0A916S479_9HYPH</name>
<dbReference type="InterPro" id="IPR005835">
    <property type="entry name" value="NTP_transferase_dom"/>
</dbReference>
<dbReference type="SUPFAM" id="SSF53448">
    <property type="entry name" value="Nucleotide-diphospho-sugar transferases"/>
    <property type="match status" value="1"/>
</dbReference>
<dbReference type="EMBL" id="BMIF01000029">
    <property type="protein sequence ID" value="GGA82661.1"/>
    <property type="molecule type" value="Genomic_DNA"/>
</dbReference>
<keyword evidence="7 9" id="KW-0460">Magnesium</keyword>
<dbReference type="InterPro" id="IPR029044">
    <property type="entry name" value="Nucleotide-diphossugar_trans"/>
</dbReference>
<evidence type="ECO:0000256" key="9">
    <source>
        <dbReference type="RuleBase" id="RU003706"/>
    </source>
</evidence>
<reference evidence="11" key="2">
    <citation type="submission" date="2020-09" db="EMBL/GenBank/DDBJ databases">
        <authorList>
            <person name="Sun Q."/>
            <person name="Zhou Y."/>
        </authorList>
    </citation>
    <scope>NUCLEOTIDE SEQUENCE</scope>
    <source>
        <strain evidence="11">CGMCC 1.15320</strain>
    </source>
</reference>
<evidence type="ECO:0000259" key="10">
    <source>
        <dbReference type="Pfam" id="PF00483"/>
    </source>
</evidence>
<keyword evidence="12" id="KW-1185">Reference proteome</keyword>
<accession>A0A916S479</accession>
<evidence type="ECO:0000256" key="1">
    <source>
        <dbReference type="ARBA" id="ARBA00001946"/>
    </source>
</evidence>
<evidence type="ECO:0000256" key="5">
    <source>
        <dbReference type="ARBA" id="ARBA00022695"/>
    </source>
</evidence>
<keyword evidence="5 9" id="KW-0548">Nucleotidyltransferase</keyword>